<evidence type="ECO:0000256" key="1">
    <source>
        <dbReference type="ARBA" id="ARBA00004496"/>
    </source>
</evidence>
<dbReference type="PROSITE" id="PS51795">
    <property type="entry name" value="ZF_FLZ"/>
    <property type="match status" value="1"/>
</dbReference>
<evidence type="ECO:0000256" key="5">
    <source>
        <dbReference type="PROSITE-ProRule" id="PRU01131"/>
    </source>
</evidence>
<dbReference type="InterPro" id="IPR007650">
    <property type="entry name" value="Zf-FLZ_dom"/>
</dbReference>
<organism evidence="7 8">
    <name type="scientific">Panicum hallii var. hallii</name>
    <dbReference type="NCBI Taxonomy" id="1504633"/>
    <lineage>
        <taxon>Eukaryota</taxon>
        <taxon>Viridiplantae</taxon>
        <taxon>Streptophyta</taxon>
        <taxon>Embryophyta</taxon>
        <taxon>Tracheophyta</taxon>
        <taxon>Spermatophyta</taxon>
        <taxon>Magnoliopsida</taxon>
        <taxon>Liliopsida</taxon>
        <taxon>Poales</taxon>
        <taxon>Poaceae</taxon>
        <taxon>PACMAD clade</taxon>
        <taxon>Panicoideae</taxon>
        <taxon>Panicodae</taxon>
        <taxon>Paniceae</taxon>
        <taxon>Panicinae</taxon>
        <taxon>Panicum</taxon>
        <taxon>Panicum sect. Panicum</taxon>
    </lineage>
</organism>
<keyword evidence="3" id="KW-0963">Cytoplasm</keyword>
<name>A0A2T7F8D2_9POAL</name>
<dbReference type="AlphaFoldDB" id="A0A2T7F8D2"/>
<proteinExistence type="inferred from homology"/>
<dbReference type="GO" id="GO:0046872">
    <property type="term" value="F:metal ion binding"/>
    <property type="evidence" value="ECO:0007669"/>
    <property type="project" value="UniProtKB-KW"/>
</dbReference>
<evidence type="ECO:0000313" key="8">
    <source>
        <dbReference type="Proteomes" id="UP000244336"/>
    </source>
</evidence>
<dbReference type="GO" id="GO:0005737">
    <property type="term" value="C:cytoplasm"/>
    <property type="evidence" value="ECO:0007669"/>
    <property type="project" value="UniProtKB-SubCell"/>
</dbReference>
<keyword evidence="4" id="KW-0479">Metal-binding</keyword>
<dbReference type="OrthoDB" id="1926521at2759"/>
<dbReference type="PANTHER" id="PTHR33059:SF84">
    <property type="entry name" value="FCS-LIKE ZINC FINGER 15"/>
    <property type="match status" value="1"/>
</dbReference>
<dbReference type="STRING" id="1504633.A0A2T7F8D2"/>
<keyword evidence="8" id="KW-1185">Reference proteome</keyword>
<sequence length="156" mass="17030">MKGKKISRQQRGSEIEKKRKRFCIQNPSTVGSATMAGLSVLLETTHKSHPGKPPAQIISKATLLIHGAKAKHKQVSPAAASSFLQRCFLCHTELAEGRDIYMYRGDRAFCSEECRCRQIFMDEDASSSNCCANGAGAATARGSRRVPGGGRRRVAY</sequence>
<evidence type="ECO:0000256" key="2">
    <source>
        <dbReference type="ARBA" id="ARBA00009374"/>
    </source>
</evidence>
<dbReference type="Gramene" id="PUZ76346">
    <property type="protein sequence ID" value="PUZ76346"/>
    <property type="gene ID" value="GQ55_1G282800"/>
</dbReference>
<comment type="similarity">
    <text evidence="2">Belongs to the FLZ family.</text>
</comment>
<evidence type="ECO:0000313" key="7">
    <source>
        <dbReference type="EMBL" id="PUZ76346.1"/>
    </source>
</evidence>
<dbReference type="Pfam" id="PF04570">
    <property type="entry name" value="zf-FLZ"/>
    <property type="match status" value="1"/>
</dbReference>
<evidence type="ECO:0000259" key="6">
    <source>
        <dbReference type="PROSITE" id="PS51795"/>
    </source>
</evidence>
<comment type="subcellular location">
    <subcellularLocation>
        <location evidence="1">Cytoplasm</location>
    </subcellularLocation>
</comment>
<feature type="zinc finger region" description="FLZ-type" evidence="5">
    <location>
        <begin position="82"/>
        <end position="126"/>
    </location>
</feature>
<dbReference type="Proteomes" id="UP000244336">
    <property type="component" value="Chromosome 1"/>
</dbReference>
<dbReference type="EMBL" id="CM009749">
    <property type="protein sequence ID" value="PUZ76346.1"/>
    <property type="molecule type" value="Genomic_DNA"/>
</dbReference>
<accession>A0A2T7F8D2</accession>
<dbReference type="PANTHER" id="PTHR33059">
    <property type="entry name" value="FCS-LIKE ZINC FINGER 5"/>
    <property type="match status" value="1"/>
</dbReference>
<feature type="domain" description="FLZ-type" evidence="6">
    <location>
        <begin position="82"/>
        <end position="126"/>
    </location>
</feature>
<reference evidence="7 8" key="1">
    <citation type="submission" date="2018-04" db="EMBL/GenBank/DDBJ databases">
        <title>WGS assembly of Panicum hallii var. hallii HAL2.</title>
        <authorList>
            <person name="Lovell J."/>
            <person name="Jenkins J."/>
            <person name="Lowry D."/>
            <person name="Mamidi S."/>
            <person name="Sreedasyam A."/>
            <person name="Weng X."/>
            <person name="Barry K."/>
            <person name="Bonette J."/>
            <person name="Campitelli B."/>
            <person name="Daum C."/>
            <person name="Gordon S."/>
            <person name="Gould B."/>
            <person name="Lipzen A."/>
            <person name="MacQueen A."/>
            <person name="Palacio-Mejia J."/>
            <person name="Plott C."/>
            <person name="Shakirov E."/>
            <person name="Shu S."/>
            <person name="Yoshinaga Y."/>
            <person name="Zane M."/>
            <person name="Rokhsar D."/>
            <person name="Grimwood J."/>
            <person name="Schmutz J."/>
            <person name="Juenger T."/>
        </authorList>
    </citation>
    <scope>NUCLEOTIDE SEQUENCE [LARGE SCALE GENOMIC DNA]</scope>
    <source>
        <strain evidence="8">cv. HAL2</strain>
    </source>
</reference>
<protein>
    <recommendedName>
        <fullName evidence="6">FLZ-type domain-containing protein</fullName>
    </recommendedName>
</protein>
<evidence type="ECO:0000256" key="3">
    <source>
        <dbReference type="ARBA" id="ARBA00022490"/>
    </source>
</evidence>
<gene>
    <name evidence="7" type="ORF">GQ55_1G282800</name>
</gene>
<evidence type="ECO:0000256" key="4">
    <source>
        <dbReference type="ARBA" id="ARBA00022723"/>
    </source>
</evidence>